<keyword evidence="4" id="KW-1185">Reference proteome</keyword>
<feature type="chain" id="PRO_5038982604" evidence="1">
    <location>
        <begin position="29"/>
        <end position="540"/>
    </location>
</feature>
<dbReference type="EMBL" id="JACHMP010000001">
    <property type="protein sequence ID" value="MBB5818361.1"/>
    <property type="molecule type" value="Genomic_DNA"/>
</dbReference>
<dbReference type="Gene3D" id="3.90.76.10">
    <property type="entry name" value="Dipeptide-binding Protein, Domain 1"/>
    <property type="match status" value="1"/>
</dbReference>
<dbReference type="InterPro" id="IPR039424">
    <property type="entry name" value="SBP_5"/>
</dbReference>
<evidence type="ECO:0000313" key="3">
    <source>
        <dbReference type="EMBL" id="MBB5818361.1"/>
    </source>
</evidence>
<feature type="signal peptide" evidence="1">
    <location>
        <begin position="1"/>
        <end position="28"/>
    </location>
</feature>
<dbReference type="GO" id="GO:0043190">
    <property type="term" value="C:ATP-binding cassette (ABC) transporter complex"/>
    <property type="evidence" value="ECO:0007669"/>
    <property type="project" value="InterPro"/>
</dbReference>
<dbReference type="CDD" id="cd00995">
    <property type="entry name" value="PBP2_NikA_DppA_OppA_like"/>
    <property type="match status" value="1"/>
</dbReference>
<feature type="domain" description="Solute-binding protein family 5" evidence="2">
    <location>
        <begin position="89"/>
        <end position="461"/>
    </location>
</feature>
<accession>A0A7W9IDN7</accession>
<name>A0A7W9IDN7_9ACTN</name>
<dbReference type="Pfam" id="PF00496">
    <property type="entry name" value="SBP_bac_5"/>
    <property type="match status" value="1"/>
</dbReference>
<dbReference type="PROSITE" id="PS51257">
    <property type="entry name" value="PROKAR_LIPOPROTEIN"/>
    <property type="match status" value="1"/>
</dbReference>
<comment type="caution">
    <text evidence="3">The sequence shown here is derived from an EMBL/GenBank/DDBJ whole genome shotgun (WGS) entry which is preliminary data.</text>
</comment>
<dbReference type="PIRSF" id="PIRSF002741">
    <property type="entry name" value="MppA"/>
    <property type="match status" value="1"/>
</dbReference>
<dbReference type="RefSeq" id="WP_184543676.1">
    <property type="nucleotide sequence ID" value="NZ_JACHMP010000001.1"/>
</dbReference>
<proteinExistence type="predicted"/>
<dbReference type="Proteomes" id="UP000540685">
    <property type="component" value="Unassembled WGS sequence"/>
</dbReference>
<organism evidence="3 4">
    <name type="scientific">Streptosporangium becharense</name>
    <dbReference type="NCBI Taxonomy" id="1816182"/>
    <lineage>
        <taxon>Bacteria</taxon>
        <taxon>Bacillati</taxon>
        <taxon>Actinomycetota</taxon>
        <taxon>Actinomycetes</taxon>
        <taxon>Streptosporangiales</taxon>
        <taxon>Streptosporangiaceae</taxon>
        <taxon>Streptosporangium</taxon>
    </lineage>
</organism>
<dbReference type="AlphaFoldDB" id="A0A7W9IDN7"/>
<reference evidence="3 4" key="1">
    <citation type="submission" date="2020-08" db="EMBL/GenBank/DDBJ databases">
        <title>Sequencing the genomes of 1000 actinobacteria strains.</title>
        <authorList>
            <person name="Klenk H.-P."/>
        </authorList>
    </citation>
    <scope>NUCLEOTIDE SEQUENCE [LARGE SCALE GENOMIC DNA]</scope>
    <source>
        <strain evidence="3 4">DSM 46887</strain>
    </source>
</reference>
<dbReference type="GO" id="GO:0042597">
    <property type="term" value="C:periplasmic space"/>
    <property type="evidence" value="ECO:0007669"/>
    <property type="project" value="UniProtKB-ARBA"/>
</dbReference>
<dbReference type="InterPro" id="IPR030678">
    <property type="entry name" value="Peptide/Ni-bd"/>
</dbReference>
<evidence type="ECO:0000313" key="4">
    <source>
        <dbReference type="Proteomes" id="UP000540685"/>
    </source>
</evidence>
<dbReference type="GO" id="GO:1904680">
    <property type="term" value="F:peptide transmembrane transporter activity"/>
    <property type="evidence" value="ECO:0007669"/>
    <property type="project" value="TreeGrafter"/>
</dbReference>
<gene>
    <name evidence="3" type="ORF">F4562_001423</name>
</gene>
<dbReference type="PANTHER" id="PTHR30290">
    <property type="entry name" value="PERIPLASMIC BINDING COMPONENT OF ABC TRANSPORTER"/>
    <property type="match status" value="1"/>
</dbReference>
<dbReference type="Gene3D" id="3.40.190.10">
    <property type="entry name" value="Periplasmic binding protein-like II"/>
    <property type="match status" value="1"/>
</dbReference>
<keyword evidence="1" id="KW-0732">Signal</keyword>
<protein>
    <submittedName>
        <fullName evidence="3">Peptide/nickel transport system substrate-binding protein/oligopeptide transport system substrate-binding protein</fullName>
    </submittedName>
</protein>
<evidence type="ECO:0000259" key="2">
    <source>
        <dbReference type="Pfam" id="PF00496"/>
    </source>
</evidence>
<dbReference type="GO" id="GO:0015833">
    <property type="term" value="P:peptide transport"/>
    <property type="evidence" value="ECO:0007669"/>
    <property type="project" value="TreeGrafter"/>
</dbReference>
<dbReference type="PANTHER" id="PTHR30290:SF83">
    <property type="entry name" value="ABC TRANSPORTER SUBSTRATE-BINDING PROTEIN"/>
    <property type="match status" value="1"/>
</dbReference>
<sequence length="540" mass="56249">MSDRSPRARGIRRAAAAAAAGALAVTLAACSGASGGAGGGAAPAGEKTYSVGVTTYFLSHFLPGKAVGSNVDYAIYTPLTKVDTATGKAVNAVAESIESEDNKVWTIKIKKGWTFHNGEPVTAQSFADSWNATAYGPNAYTNNYMFANFKGYVDLNPAEGKPKAETLSGVEVTGTDTLKVTLDKPLALLPYVLAQSAFAPVPKAALTGADAFDRKPIGNGPYQMEGEGIVTGATKVSLKRFAGYAGTPGNAERIEVKSYQDEGAAYRDLQAGNIDVTLVSGNNLTSASTQFKDRLVQAPFPALMYLGFPLWDERFSDVRVRQAFSHAVDRQAIVKSLLRGFGRPATGLAGTTVPGGGADECSACTYDPAKARTLLAEAGGWKGPLKLWTYQDPLNTVILEAIGNQLRANLGIEAVTTQAQPVDQLYPNMTAKKIDGPVLLYMGAGYPHLYALADQLFTKGSAANVTGYADEEFASLMAEAAGAGPDEAVGLTRRATGHALGGLPLAPLFWPVGGLPHSAEVGGVKPEFLGGVALSAVTVG</sequence>
<dbReference type="Gene3D" id="3.10.105.10">
    <property type="entry name" value="Dipeptide-binding Protein, Domain 3"/>
    <property type="match status" value="1"/>
</dbReference>
<dbReference type="InterPro" id="IPR000914">
    <property type="entry name" value="SBP_5_dom"/>
</dbReference>
<dbReference type="SUPFAM" id="SSF53850">
    <property type="entry name" value="Periplasmic binding protein-like II"/>
    <property type="match status" value="1"/>
</dbReference>
<evidence type="ECO:0000256" key="1">
    <source>
        <dbReference type="SAM" id="SignalP"/>
    </source>
</evidence>